<dbReference type="RefSeq" id="WP_345456270.1">
    <property type="nucleotide sequence ID" value="NZ_BAABKG010000002.1"/>
</dbReference>
<keyword evidence="3" id="KW-0238">DNA-binding</keyword>
<comment type="similarity">
    <text evidence="1">Belongs to the LysR transcriptional regulatory family.</text>
</comment>
<dbReference type="SUPFAM" id="SSF53850">
    <property type="entry name" value="Periplasmic binding protein-like II"/>
    <property type="match status" value="1"/>
</dbReference>
<dbReference type="PROSITE" id="PS50931">
    <property type="entry name" value="HTH_LYSR"/>
    <property type="match status" value="1"/>
</dbReference>
<sequence length="289" mass="31514">MDVRRLRLLLELSRWGSMSAVADELGTTTSNVSQGIAALARDVGVALVEPDGRRVRLTPAGRRLAEHAVAVLAAVEAARLDLDPDAEPRGTVRVTGFRTAVRRSLLPVMDDLTARHPGIQVVVHEHEPPEALDLLAHDAVDLALVYDYDLAPVGWRDDHDVVPLWTTQWGLGVPARDRTGGGDDLAAYAGHDWIVNSRNTADEQVLRTLASIAGFSPRIAHRIDSLDLVADLVVAGRGVGLLPRDREHRDGVRVMPLRDPTLTLRAYAVTRRGRDRWAPLRALVDGLTG</sequence>
<dbReference type="InterPro" id="IPR036388">
    <property type="entry name" value="WH-like_DNA-bd_sf"/>
</dbReference>
<dbReference type="InterPro" id="IPR005119">
    <property type="entry name" value="LysR_subst-bd"/>
</dbReference>
<dbReference type="PANTHER" id="PTHR30346:SF29">
    <property type="entry name" value="LYSR SUBSTRATE-BINDING"/>
    <property type="match status" value="1"/>
</dbReference>
<evidence type="ECO:0000256" key="4">
    <source>
        <dbReference type="ARBA" id="ARBA00023163"/>
    </source>
</evidence>
<dbReference type="Gene3D" id="3.40.190.290">
    <property type="match status" value="1"/>
</dbReference>
<dbReference type="EMBL" id="BAABKG010000002">
    <property type="protein sequence ID" value="GAA5145320.1"/>
    <property type="molecule type" value="Genomic_DNA"/>
</dbReference>
<keyword evidence="4" id="KW-0804">Transcription</keyword>
<keyword evidence="7" id="KW-1185">Reference proteome</keyword>
<feature type="domain" description="HTH lysR-type" evidence="5">
    <location>
        <begin position="1"/>
        <end position="58"/>
    </location>
</feature>
<dbReference type="Pfam" id="PF03466">
    <property type="entry name" value="LysR_substrate"/>
    <property type="match status" value="1"/>
</dbReference>
<dbReference type="SUPFAM" id="SSF46785">
    <property type="entry name" value="Winged helix' DNA-binding domain"/>
    <property type="match status" value="1"/>
</dbReference>
<evidence type="ECO:0000313" key="6">
    <source>
        <dbReference type="EMBL" id="GAA5145320.1"/>
    </source>
</evidence>
<accession>A0ABP9PEL2</accession>
<organism evidence="6 7">
    <name type="scientific">Nocardioides marinquilinus</name>
    <dbReference type="NCBI Taxonomy" id="1210400"/>
    <lineage>
        <taxon>Bacteria</taxon>
        <taxon>Bacillati</taxon>
        <taxon>Actinomycetota</taxon>
        <taxon>Actinomycetes</taxon>
        <taxon>Propionibacteriales</taxon>
        <taxon>Nocardioidaceae</taxon>
        <taxon>Nocardioides</taxon>
    </lineage>
</organism>
<evidence type="ECO:0000256" key="3">
    <source>
        <dbReference type="ARBA" id="ARBA00023125"/>
    </source>
</evidence>
<dbReference type="Pfam" id="PF00126">
    <property type="entry name" value="HTH_1"/>
    <property type="match status" value="1"/>
</dbReference>
<keyword evidence="2" id="KW-0805">Transcription regulation</keyword>
<dbReference type="InterPro" id="IPR000847">
    <property type="entry name" value="LysR_HTH_N"/>
</dbReference>
<evidence type="ECO:0000313" key="7">
    <source>
        <dbReference type="Proteomes" id="UP001500221"/>
    </source>
</evidence>
<dbReference type="InterPro" id="IPR036390">
    <property type="entry name" value="WH_DNA-bd_sf"/>
</dbReference>
<evidence type="ECO:0000256" key="1">
    <source>
        <dbReference type="ARBA" id="ARBA00009437"/>
    </source>
</evidence>
<dbReference type="Gene3D" id="1.10.10.10">
    <property type="entry name" value="Winged helix-like DNA-binding domain superfamily/Winged helix DNA-binding domain"/>
    <property type="match status" value="1"/>
</dbReference>
<gene>
    <name evidence="6" type="ORF">GCM10023340_14440</name>
</gene>
<name>A0ABP9PEL2_9ACTN</name>
<reference evidence="7" key="1">
    <citation type="journal article" date="2019" name="Int. J. Syst. Evol. Microbiol.">
        <title>The Global Catalogue of Microorganisms (GCM) 10K type strain sequencing project: providing services to taxonomists for standard genome sequencing and annotation.</title>
        <authorList>
            <consortium name="The Broad Institute Genomics Platform"/>
            <consortium name="The Broad Institute Genome Sequencing Center for Infectious Disease"/>
            <person name="Wu L."/>
            <person name="Ma J."/>
        </authorList>
    </citation>
    <scope>NUCLEOTIDE SEQUENCE [LARGE SCALE GENOMIC DNA]</scope>
    <source>
        <strain evidence="7">JCM 18459</strain>
    </source>
</reference>
<dbReference type="Proteomes" id="UP001500221">
    <property type="component" value="Unassembled WGS sequence"/>
</dbReference>
<proteinExistence type="inferred from homology"/>
<evidence type="ECO:0000256" key="2">
    <source>
        <dbReference type="ARBA" id="ARBA00023015"/>
    </source>
</evidence>
<dbReference type="PANTHER" id="PTHR30346">
    <property type="entry name" value="TRANSCRIPTIONAL DUAL REGULATOR HCAR-RELATED"/>
    <property type="match status" value="1"/>
</dbReference>
<evidence type="ECO:0000259" key="5">
    <source>
        <dbReference type="PROSITE" id="PS50931"/>
    </source>
</evidence>
<protein>
    <submittedName>
        <fullName evidence="6">LysR family transcriptional regulator</fullName>
    </submittedName>
</protein>
<comment type="caution">
    <text evidence="6">The sequence shown here is derived from an EMBL/GenBank/DDBJ whole genome shotgun (WGS) entry which is preliminary data.</text>
</comment>